<keyword evidence="4 5" id="KW-0472">Membrane</keyword>
<dbReference type="Pfam" id="PF03151">
    <property type="entry name" value="TPT"/>
    <property type="match status" value="1"/>
</dbReference>
<evidence type="ECO:0000256" key="4">
    <source>
        <dbReference type="ARBA" id="ARBA00023136"/>
    </source>
</evidence>
<dbReference type="Proteomes" id="UP000041254">
    <property type="component" value="Unassembled WGS sequence"/>
</dbReference>
<feature type="transmembrane region" description="Helical" evidence="5">
    <location>
        <begin position="78"/>
        <end position="96"/>
    </location>
</feature>
<feature type="domain" description="Sugar phosphate transporter" evidence="6">
    <location>
        <begin position="12"/>
        <end position="304"/>
    </location>
</feature>
<name>A0A0G4ETI6_VITBC</name>
<organism evidence="7 8">
    <name type="scientific">Vitrella brassicaformis (strain CCMP3155)</name>
    <dbReference type="NCBI Taxonomy" id="1169540"/>
    <lineage>
        <taxon>Eukaryota</taxon>
        <taxon>Sar</taxon>
        <taxon>Alveolata</taxon>
        <taxon>Colpodellida</taxon>
        <taxon>Vitrellaceae</taxon>
        <taxon>Vitrella</taxon>
    </lineage>
</organism>
<dbReference type="InParanoid" id="A0A0G4ETI6"/>
<feature type="transmembrane region" description="Helical" evidence="5">
    <location>
        <begin position="39"/>
        <end position="57"/>
    </location>
</feature>
<feature type="transmembrane region" description="Helical" evidence="5">
    <location>
        <begin position="130"/>
        <end position="150"/>
    </location>
</feature>
<dbReference type="OrthoDB" id="18894at2759"/>
<feature type="transmembrane region" description="Helical" evidence="5">
    <location>
        <begin position="156"/>
        <end position="178"/>
    </location>
</feature>
<feature type="transmembrane region" description="Helical" evidence="5">
    <location>
        <begin position="102"/>
        <end position="123"/>
    </location>
</feature>
<dbReference type="GO" id="GO:0016020">
    <property type="term" value="C:membrane"/>
    <property type="evidence" value="ECO:0007669"/>
    <property type="project" value="UniProtKB-SubCell"/>
</dbReference>
<dbReference type="OMA" id="LFWEVPK"/>
<dbReference type="PhylomeDB" id="A0A0G4ETI6"/>
<comment type="subcellular location">
    <subcellularLocation>
        <location evidence="1">Membrane</location>
        <topology evidence="1">Multi-pass membrane protein</topology>
    </subcellularLocation>
</comment>
<dbReference type="EMBL" id="CDMY01000303">
    <property type="protein sequence ID" value="CEM00969.1"/>
    <property type="molecule type" value="Genomic_DNA"/>
</dbReference>
<dbReference type="PANTHER" id="PTHR11132">
    <property type="entry name" value="SOLUTE CARRIER FAMILY 35"/>
    <property type="match status" value="1"/>
</dbReference>
<proteinExistence type="predicted"/>
<evidence type="ECO:0000313" key="7">
    <source>
        <dbReference type="EMBL" id="CEM00969.1"/>
    </source>
</evidence>
<keyword evidence="3 5" id="KW-1133">Transmembrane helix</keyword>
<evidence type="ECO:0000256" key="3">
    <source>
        <dbReference type="ARBA" id="ARBA00022989"/>
    </source>
</evidence>
<evidence type="ECO:0000259" key="6">
    <source>
        <dbReference type="Pfam" id="PF03151"/>
    </source>
</evidence>
<feature type="transmembrane region" description="Helical" evidence="5">
    <location>
        <begin position="260"/>
        <end position="281"/>
    </location>
</feature>
<feature type="transmembrane region" description="Helical" evidence="5">
    <location>
        <begin position="229"/>
        <end position="248"/>
    </location>
</feature>
<sequence length="360" mass="38774">MGESVAGQICAVACAVLSWYAASLSLTFLMKYILDTLGFQYPILVTFIHFGFMSLLLRSSFAFLSWFPDFPAISGTMYLRFIVPIALCTAADISLSNESYSMVSVSVMTVIKSSIVVVTYLLGLAFGLEVFRCLTLLLVGLIMGAISLTVRDMEVHNSLGVVFLLGAVVASAIRWVIIHHMLQTRHLQPLQLLILTQPAATFCLAPAAVAIDVQRLVEADLALPDVPKLMSALFLVALSVLVAFAVHLSEFRLVGLTSSLSMTVAGVGKEMATILISVVFLGERITVRAFAGIGLSIVLLLTYSVVRFHDYKHTRRKTEPGPAVRLSVMPPPSVYGKKGGGVVMMNGLPGDVGGRMDDGL</sequence>
<feature type="transmembrane region" description="Helical" evidence="5">
    <location>
        <begin position="287"/>
        <end position="306"/>
    </location>
</feature>
<evidence type="ECO:0000256" key="2">
    <source>
        <dbReference type="ARBA" id="ARBA00022692"/>
    </source>
</evidence>
<dbReference type="AlphaFoldDB" id="A0A0G4ETI6"/>
<feature type="transmembrane region" description="Helical" evidence="5">
    <location>
        <begin position="12"/>
        <end position="33"/>
    </location>
</feature>
<dbReference type="InterPro" id="IPR050186">
    <property type="entry name" value="TPT_transporter"/>
</dbReference>
<gene>
    <name evidence="7" type="ORF">Vbra_20774</name>
</gene>
<accession>A0A0G4ETI6</accession>
<keyword evidence="2 5" id="KW-0812">Transmembrane</keyword>
<dbReference type="FunCoup" id="A0A0G4ETI6">
    <property type="interactions" value="250"/>
</dbReference>
<evidence type="ECO:0000313" key="8">
    <source>
        <dbReference type="Proteomes" id="UP000041254"/>
    </source>
</evidence>
<evidence type="ECO:0000256" key="1">
    <source>
        <dbReference type="ARBA" id="ARBA00004141"/>
    </source>
</evidence>
<dbReference type="STRING" id="1169540.A0A0G4ETI6"/>
<dbReference type="VEuPathDB" id="CryptoDB:Vbra_20774"/>
<evidence type="ECO:0000256" key="5">
    <source>
        <dbReference type="SAM" id="Phobius"/>
    </source>
</evidence>
<dbReference type="InterPro" id="IPR004853">
    <property type="entry name" value="Sugar_P_trans_dom"/>
</dbReference>
<protein>
    <recommendedName>
        <fullName evidence="6">Sugar phosphate transporter domain-containing protein</fullName>
    </recommendedName>
</protein>
<keyword evidence="8" id="KW-1185">Reference proteome</keyword>
<reference evidence="7 8" key="1">
    <citation type="submission" date="2014-11" db="EMBL/GenBank/DDBJ databases">
        <authorList>
            <person name="Zhu J."/>
            <person name="Qi W."/>
            <person name="Song R."/>
        </authorList>
    </citation>
    <scope>NUCLEOTIDE SEQUENCE [LARGE SCALE GENOMIC DNA]</scope>
</reference>